<dbReference type="Proteomes" id="UP000286415">
    <property type="component" value="Unassembled WGS sequence"/>
</dbReference>
<feature type="domain" description="TLDc" evidence="2">
    <location>
        <begin position="194"/>
        <end position="359"/>
    </location>
</feature>
<keyword evidence="4" id="KW-1185">Reference proteome</keyword>
<dbReference type="PROSITE" id="PS51886">
    <property type="entry name" value="TLDC"/>
    <property type="match status" value="1"/>
</dbReference>
<evidence type="ECO:0000256" key="1">
    <source>
        <dbReference type="SAM" id="MobiDB-lite"/>
    </source>
</evidence>
<reference evidence="3 4" key="1">
    <citation type="journal article" date="2018" name="Biotechnol. Adv.">
        <title>Improved genomic resources and new bioinformatic workflow for the carcinogenic parasite Clonorchis sinensis: Biotechnological implications.</title>
        <authorList>
            <person name="Wang D."/>
            <person name="Korhonen P.K."/>
            <person name="Gasser R.B."/>
            <person name="Young N.D."/>
        </authorList>
    </citation>
    <scope>NUCLEOTIDE SEQUENCE [LARGE SCALE GENOMIC DNA]</scope>
    <source>
        <strain evidence="3">Cs-k2</strain>
    </source>
</reference>
<dbReference type="SMART" id="SM00584">
    <property type="entry name" value="TLDc"/>
    <property type="match status" value="1"/>
</dbReference>
<name>A0A8T1MB53_CLOSI</name>
<dbReference type="OrthoDB" id="289228at2759"/>
<organism evidence="3 4">
    <name type="scientific">Clonorchis sinensis</name>
    <name type="common">Chinese liver fluke</name>
    <dbReference type="NCBI Taxonomy" id="79923"/>
    <lineage>
        <taxon>Eukaryota</taxon>
        <taxon>Metazoa</taxon>
        <taxon>Spiralia</taxon>
        <taxon>Lophotrochozoa</taxon>
        <taxon>Platyhelminthes</taxon>
        <taxon>Trematoda</taxon>
        <taxon>Digenea</taxon>
        <taxon>Opisthorchiida</taxon>
        <taxon>Opisthorchiata</taxon>
        <taxon>Opisthorchiidae</taxon>
        <taxon>Clonorchis</taxon>
    </lineage>
</organism>
<dbReference type="AlphaFoldDB" id="A0A8T1MB53"/>
<evidence type="ECO:0000313" key="3">
    <source>
        <dbReference type="EMBL" id="KAG5446607.1"/>
    </source>
</evidence>
<feature type="region of interest" description="Disordered" evidence="1">
    <location>
        <begin position="1"/>
        <end position="29"/>
    </location>
</feature>
<sequence length="427" mass="47786">MGNIQSETKTSKHDCSPKHHTGSSIQVSAPSNVDRNDFILKFDPHLASLADALWKGSFKSQVITLREYESLVHKLNDRSDKLAYFVELAVGTDLNEKALQNLFCWLKFGWTFSDTLEKAMFGTLTHSLLGLNSIEQVISRLRPMYQDVAEDLSRLVFHTLTSPVPINVEFSISSRFSTLLSPGLLWVLSVVLSPPFKRPCETRLVNAAPLEIEQLHHLHQLYDSMSNGFSVTRIKELAFEYNGPLIVLMKTEGYLFCLASDQGLKDSMKTYGDTESKLFRIEPEFAKLVSGRSSKLAGPGVETGIIYSNFTAKTTRRGLLVGHQPLVAPALEINEGFTELRFTGSPPMKLIAVEIWAAGPPEKLTDLRAQKAWELTQVNKEKNRKFKLEEDWRESADRHILSMGGVNVNRSALVGAPEEPPQSIPNK</sequence>
<comment type="caution">
    <text evidence="3">The sequence shown here is derived from an EMBL/GenBank/DDBJ whole genome shotgun (WGS) entry which is preliminary data.</text>
</comment>
<evidence type="ECO:0000259" key="2">
    <source>
        <dbReference type="PROSITE" id="PS51886"/>
    </source>
</evidence>
<gene>
    <name evidence="3" type="ORF">CSKR_112434</name>
</gene>
<accession>A0A8T1MB53</accession>
<dbReference type="EMBL" id="NIRI02000056">
    <property type="protein sequence ID" value="KAG5446607.1"/>
    <property type="molecule type" value="Genomic_DNA"/>
</dbReference>
<proteinExistence type="predicted"/>
<protein>
    <recommendedName>
        <fullName evidence="2">TLDc domain-containing protein</fullName>
    </recommendedName>
</protein>
<evidence type="ECO:0000313" key="4">
    <source>
        <dbReference type="Proteomes" id="UP000286415"/>
    </source>
</evidence>
<dbReference type="InterPro" id="IPR006571">
    <property type="entry name" value="TLDc_dom"/>
</dbReference>
<reference evidence="3 4" key="2">
    <citation type="journal article" date="2021" name="Genomics">
        <title>High-quality reference genome for Clonorchis sinensis.</title>
        <authorList>
            <person name="Young N.D."/>
            <person name="Stroehlein A.J."/>
            <person name="Kinkar L."/>
            <person name="Wang T."/>
            <person name="Sohn W.M."/>
            <person name="Chang B.C.H."/>
            <person name="Kaur P."/>
            <person name="Weisz D."/>
            <person name="Dudchenko O."/>
            <person name="Aiden E.L."/>
            <person name="Korhonen P.K."/>
            <person name="Gasser R.B."/>
        </authorList>
    </citation>
    <scope>NUCLEOTIDE SEQUENCE [LARGE SCALE GENOMIC DNA]</scope>
    <source>
        <strain evidence="3">Cs-k2</strain>
    </source>
</reference>
<dbReference type="Pfam" id="PF07534">
    <property type="entry name" value="TLD"/>
    <property type="match status" value="1"/>
</dbReference>